<evidence type="ECO:0000259" key="4">
    <source>
        <dbReference type="Pfam" id="PF00248"/>
    </source>
</evidence>
<dbReference type="AlphaFoldDB" id="A0AAD1US88"/>
<sequence length="364" mass="41437">METSKPKMIYRKLGNTGLDVSVLSYGTWITAHDLKNERAIIDCMKRAYELGVNFFDTAEIYNAGNAEIIMGKGLKEIGAPREDIVVTTKLWKCEEGVNDKMLSRKHLCEAIKNSLKRLQLDYVDVVFCHRPDSHTPIKETVRAMDWIVEEGYAFYWATSMWNAAEIAEAMEICEKEDLNKPIADQVHYNALFRELHEKNLRHSYEKYKYGTTIWSPLAMGLLTGKYNSGDFPEGTRFHPDTDGSHFGYGYFGKDGKDKDAVIEKMNKFSKIAEEVGCTPAQLGLAWTLVNRDVSTCIFGATKVSQVEDNIGALEVASKWTEELEEKIEEVLGNEPEPEVDYNTFTPKRPRRRVALDCDMPSLKE</sequence>
<keyword evidence="3" id="KW-0560">Oxidoreductase</keyword>
<dbReference type="GO" id="GO:0016491">
    <property type="term" value="F:oxidoreductase activity"/>
    <property type="evidence" value="ECO:0007669"/>
    <property type="project" value="UniProtKB-KW"/>
</dbReference>
<dbReference type="InterPro" id="IPR005399">
    <property type="entry name" value="K_chnl_volt-dep_bsu_KCNAB-rel"/>
</dbReference>
<protein>
    <recommendedName>
        <fullName evidence="4">NADP-dependent oxidoreductase domain-containing protein</fullName>
    </recommendedName>
</protein>
<accession>A0AAD1US88</accession>
<feature type="domain" description="NADP-dependent oxidoreductase" evidence="4">
    <location>
        <begin position="23"/>
        <end position="317"/>
    </location>
</feature>
<organism evidence="5 6">
    <name type="scientific">Euplotes crassus</name>
    <dbReference type="NCBI Taxonomy" id="5936"/>
    <lineage>
        <taxon>Eukaryota</taxon>
        <taxon>Sar</taxon>
        <taxon>Alveolata</taxon>
        <taxon>Ciliophora</taxon>
        <taxon>Intramacronucleata</taxon>
        <taxon>Spirotrichea</taxon>
        <taxon>Hypotrichia</taxon>
        <taxon>Euplotida</taxon>
        <taxon>Euplotidae</taxon>
        <taxon>Moneuplotes</taxon>
    </lineage>
</organism>
<evidence type="ECO:0000256" key="1">
    <source>
        <dbReference type="ARBA" id="ARBA00006515"/>
    </source>
</evidence>
<reference evidence="5" key="1">
    <citation type="submission" date="2023-07" db="EMBL/GenBank/DDBJ databases">
        <authorList>
            <consortium name="AG Swart"/>
            <person name="Singh M."/>
            <person name="Singh A."/>
            <person name="Seah K."/>
            <person name="Emmerich C."/>
        </authorList>
    </citation>
    <scope>NUCLEOTIDE SEQUENCE</scope>
    <source>
        <strain evidence="5">DP1</strain>
    </source>
</reference>
<dbReference type="SUPFAM" id="SSF51430">
    <property type="entry name" value="NAD(P)-linked oxidoreductase"/>
    <property type="match status" value="1"/>
</dbReference>
<dbReference type="Gene3D" id="3.20.20.100">
    <property type="entry name" value="NADP-dependent oxidoreductase domain"/>
    <property type="match status" value="1"/>
</dbReference>
<dbReference type="InterPro" id="IPR023210">
    <property type="entry name" value="NADP_OxRdtase_dom"/>
</dbReference>
<dbReference type="PANTHER" id="PTHR43150">
    <property type="entry name" value="HYPERKINETIC, ISOFORM M"/>
    <property type="match status" value="1"/>
</dbReference>
<evidence type="ECO:0000256" key="3">
    <source>
        <dbReference type="ARBA" id="ARBA00023002"/>
    </source>
</evidence>
<dbReference type="EMBL" id="CAMPGE010011510">
    <property type="protein sequence ID" value="CAI2370339.1"/>
    <property type="molecule type" value="Genomic_DNA"/>
</dbReference>
<dbReference type="PRINTS" id="PR01577">
    <property type="entry name" value="KCNABCHANNEL"/>
</dbReference>
<keyword evidence="6" id="KW-1185">Reference proteome</keyword>
<dbReference type="InterPro" id="IPR036812">
    <property type="entry name" value="NAD(P)_OxRdtase_dom_sf"/>
</dbReference>
<comment type="caution">
    <text evidence="5">The sequence shown here is derived from an EMBL/GenBank/DDBJ whole genome shotgun (WGS) entry which is preliminary data.</text>
</comment>
<evidence type="ECO:0000256" key="2">
    <source>
        <dbReference type="ARBA" id="ARBA00022857"/>
    </source>
</evidence>
<keyword evidence="2" id="KW-0521">NADP</keyword>
<dbReference type="Pfam" id="PF00248">
    <property type="entry name" value="Aldo_ket_red"/>
    <property type="match status" value="1"/>
</dbReference>
<evidence type="ECO:0000313" key="6">
    <source>
        <dbReference type="Proteomes" id="UP001295684"/>
    </source>
</evidence>
<dbReference type="Proteomes" id="UP001295684">
    <property type="component" value="Unassembled WGS sequence"/>
</dbReference>
<evidence type="ECO:0000313" key="5">
    <source>
        <dbReference type="EMBL" id="CAI2370339.1"/>
    </source>
</evidence>
<name>A0AAD1US88_EUPCR</name>
<gene>
    <name evidence="5" type="ORF">ECRASSUSDP1_LOCUS11650</name>
</gene>
<dbReference type="PANTHER" id="PTHR43150:SF2">
    <property type="entry name" value="HYPERKINETIC, ISOFORM M"/>
    <property type="match status" value="1"/>
</dbReference>
<proteinExistence type="inferred from homology"/>
<comment type="similarity">
    <text evidence="1">Belongs to the shaker potassium channel beta subunit family.</text>
</comment>